<dbReference type="EnsemblMetazoa" id="CLYHEMT014222.2">
    <property type="protein sequence ID" value="CLYHEMP014222.2"/>
    <property type="gene ID" value="CLYHEMG014222"/>
</dbReference>
<proteinExistence type="predicted"/>
<dbReference type="Proteomes" id="UP000594262">
    <property type="component" value="Unplaced"/>
</dbReference>
<accession>A0A7M5WWN3</accession>
<feature type="compositionally biased region" description="Basic residues" evidence="1">
    <location>
        <begin position="86"/>
        <end position="105"/>
    </location>
</feature>
<feature type="region of interest" description="Disordered" evidence="1">
    <location>
        <begin position="149"/>
        <end position="169"/>
    </location>
</feature>
<dbReference type="AlphaFoldDB" id="A0A7M5WWN3"/>
<evidence type="ECO:0000256" key="1">
    <source>
        <dbReference type="SAM" id="MobiDB-lite"/>
    </source>
</evidence>
<dbReference type="EnsemblMetazoa" id="CLYHEMT014222.1">
    <property type="protein sequence ID" value="CLYHEMP014222.1"/>
    <property type="gene ID" value="CLYHEMG014222"/>
</dbReference>
<sequence>MIPKLLASEFSPKVKAYNLIEENILKQRLDVYRRQEKNNLRMIEKDSKRFQEKLLQTSLKTSEGFEYGELTDELLMEEKITEASNHQHHKQKNGKLKKRRKKKSKTRDTAITHETFIYKSEQEMENSVNEKRYRNSHGFLPKLNNISVNAEPTKPAKSSDNLSLPPILGASLTSSVSLPSLNKFNKYGKLQ</sequence>
<evidence type="ECO:0000313" key="3">
    <source>
        <dbReference type="Proteomes" id="UP000594262"/>
    </source>
</evidence>
<keyword evidence="3" id="KW-1185">Reference proteome</keyword>
<feature type="region of interest" description="Disordered" evidence="1">
    <location>
        <begin position="82"/>
        <end position="110"/>
    </location>
</feature>
<name>A0A7M5WWN3_9CNID</name>
<feature type="compositionally biased region" description="Polar residues" evidence="1">
    <location>
        <begin position="149"/>
        <end position="162"/>
    </location>
</feature>
<protein>
    <submittedName>
        <fullName evidence="2">Uncharacterized protein</fullName>
    </submittedName>
</protein>
<reference evidence="2" key="1">
    <citation type="submission" date="2021-01" db="UniProtKB">
        <authorList>
            <consortium name="EnsemblMetazoa"/>
        </authorList>
    </citation>
    <scope>IDENTIFICATION</scope>
</reference>
<evidence type="ECO:0000313" key="2">
    <source>
        <dbReference type="EnsemblMetazoa" id="CLYHEMP014222.1"/>
    </source>
</evidence>
<organism evidence="2 3">
    <name type="scientific">Clytia hemisphaerica</name>
    <dbReference type="NCBI Taxonomy" id="252671"/>
    <lineage>
        <taxon>Eukaryota</taxon>
        <taxon>Metazoa</taxon>
        <taxon>Cnidaria</taxon>
        <taxon>Hydrozoa</taxon>
        <taxon>Hydroidolina</taxon>
        <taxon>Leptothecata</taxon>
        <taxon>Obeliida</taxon>
        <taxon>Clytiidae</taxon>
        <taxon>Clytia</taxon>
    </lineage>
</organism>